<feature type="compositionally biased region" description="Basic and acidic residues" evidence="1">
    <location>
        <begin position="367"/>
        <end position="376"/>
    </location>
</feature>
<feature type="compositionally biased region" description="Basic and acidic residues" evidence="1">
    <location>
        <begin position="248"/>
        <end position="265"/>
    </location>
</feature>
<keyword evidence="3" id="KW-1185">Reference proteome</keyword>
<feature type="compositionally biased region" description="Basic residues" evidence="1">
    <location>
        <begin position="1"/>
        <end position="22"/>
    </location>
</feature>
<feature type="region of interest" description="Disordered" evidence="1">
    <location>
        <begin position="359"/>
        <end position="453"/>
    </location>
</feature>
<protein>
    <submittedName>
        <fullName evidence="2">Uncharacterized protein</fullName>
    </submittedName>
</protein>
<evidence type="ECO:0000256" key="1">
    <source>
        <dbReference type="SAM" id="MobiDB-lite"/>
    </source>
</evidence>
<feature type="compositionally biased region" description="Polar residues" evidence="1">
    <location>
        <begin position="442"/>
        <end position="453"/>
    </location>
</feature>
<gene>
    <name evidence="2" type="ORF">O3M35_002435</name>
</gene>
<proteinExistence type="predicted"/>
<organism evidence="2 3">
    <name type="scientific">Rhynocoris fuscipes</name>
    <dbReference type="NCBI Taxonomy" id="488301"/>
    <lineage>
        <taxon>Eukaryota</taxon>
        <taxon>Metazoa</taxon>
        <taxon>Ecdysozoa</taxon>
        <taxon>Arthropoda</taxon>
        <taxon>Hexapoda</taxon>
        <taxon>Insecta</taxon>
        <taxon>Pterygota</taxon>
        <taxon>Neoptera</taxon>
        <taxon>Paraneoptera</taxon>
        <taxon>Hemiptera</taxon>
        <taxon>Heteroptera</taxon>
        <taxon>Panheteroptera</taxon>
        <taxon>Cimicomorpha</taxon>
        <taxon>Reduviidae</taxon>
        <taxon>Harpactorinae</taxon>
        <taxon>Harpactorini</taxon>
        <taxon>Rhynocoris</taxon>
    </lineage>
</organism>
<comment type="caution">
    <text evidence="2">The sequence shown here is derived from an EMBL/GenBank/DDBJ whole genome shotgun (WGS) entry which is preliminary data.</text>
</comment>
<feature type="compositionally biased region" description="Polar residues" evidence="1">
    <location>
        <begin position="386"/>
        <end position="401"/>
    </location>
</feature>
<evidence type="ECO:0000313" key="2">
    <source>
        <dbReference type="EMBL" id="KAK9499390.1"/>
    </source>
</evidence>
<accession>A0AAW1CPF3</accession>
<dbReference type="Proteomes" id="UP001461498">
    <property type="component" value="Unassembled WGS sequence"/>
</dbReference>
<sequence>MAIKKSKNKLRRCQKKPKRRSTQPRNTLGIPNDNDENPVRVNDGASSAYKKLGRSGFEDYSKHMARVWWDLPNAVSSGLLMETSKHRIRGGPPHNEDNEYLTQGYPQPSYTVKVLKTAHKIFRIRMKKRYMRKNERTTMEWLRSNNTRSEEPKWANILDKPLFEQYVLLLQYIRSLAAKIAREKGHHEVVCSATPLRVLEQLHPLLHLDFRGSKHYLPKPFIESSDSDTQFKIDHELNKLDRALAKRKLSKDETESTRMATKDEFSSSSTSSTTDEDLKEEEKYRKSSKYYSKYSPAKGGQLLQREGEIFESYRDPDSDKSIFVDFADLGESTPEKVPDLILSNIDELIKQYDIRERKSNVNRRRRSSESEERRTLGIDVQDDGSGKTSVGSNEYTGQSIRNTRRATRFSNIFSRRQEPKPGPSSQTDDLETEENDRDEVHMNSNQTNLNNHTVSDIQANGDTCTLTVSCHGDHIPSKLRSIKRSTQNTTAIGEEDGISEAQIITAGGDACNIIKSRTTTNEVLSNGNFQNLIDSINNLLCNMGKFSETSNRNLDRIEKSIIKIENVIPNVNICKWNDVKRHIRLIIRRHPRISA</sequence>
<feature type="region of interest" description="Disordered" evidence="1">
    <location>
        <begin position="1"/>
        <end position="41"/>
    </location>
</feature>
<feature type="region of interest" description="Disordered" evidence="1">
    <location>
        <begin position="248"/>
        <end position="282"/>
    </location>
</feature>
<evidence type="ECO:0000313" key="3">
    <source>
        <dbReference type="Proteomes" id="UP001461498"/>
    </source>
</evidence>
<name>A0AAW1CPF3_9HEMI</name>
<reference evidence="2 3" key="1">
    <citation type="submission" date="2022-12" db="EMBL/GenBank/DDBJ databases">
        <title>Chromosome-level genome assembly of true bugs.</title>
        <authorList>
            <person name="Ma L."/>
            <person name="Li H."/>
        </authorList>
    </citation>
    <scope>NUCLEOTIDE SEQUENCE [LARGE SCALE GENOMIC DNA]</scope>
    <source>
        <strain evidence="2">Lab_2022b</strain>
    </source>
</reference>
<dbReference type="AlphaFoldDB" id="A0AAW1CPF3"/>
<feature type="compositionally biased region" description="Acidic residues" evidence="1">
    <location>
        <begin position="428"/>
        <end position="437"/>
    </location>
</feature>
<dbReference type="EMBL" id="JAPXFL010000011">
    <property type="protein sequence ID" value="KAK9499390.1"/>
    <property type="molecule type" value="Genomic_DNA"/>
</dbReference>